<keyword evidence="3" id="KW-0997">Cell inner membrane</keyword>
<keyword evidence="14" id="KW-1185">Reference proteome</keyword>
<accession>A0ABQ3AJP4</accession>
<keyword evidence="5 12" id="KW-1133">Transmembrane helix</keyword>
<dbReference type="PANTHER" id="PTHR28259">
    <property type="entry name" value="FLUORIDE EXPORT PROTEIN 1-RELATED"/>
    <property type="match status" value="1"/>
</dbReference>
<sequence>MNGWAFLAVSVGAVIGANLRWALSLWLNGPGYGVQPGTLLANLLGAGLAGFFISWFSHSSLSPEWRLLAVTGLCGALTTFSTFSLELVGAIEADRWLVALVTVLVHVLGSLAMVGVGMWAYGLYRSMG</sequence>
<keyword evidence="9 12" id="KW-0407">Ion channel</keyword>
<evidence type="ECO:0000256" key="6">
    <source>
        <dbReference type="ARBA" id="ARBA00023053"/>
    </source>
</evidence>
<keyword evidence="12" id="KW-0813">Transport</keyword>
<comment type="catalytic activity">
    <reaction evidence="11">
        <text>fluoride(in) = fluoride(out)</text>
        <dbReference type="Rhea" id="RHEA:76159"/>
        <dbReference type="ChEBI" id="CHEBI:17051"/>
    </reaction>
    <physiologicalReaction direction="left-to-right" evidence="11">
        <dbReference type="Rhea" id="RHEA:76160"/>
    </physiologicalReaction>
</comment>
<evidence type="ECO:0000256" key="5">
    <source>
        <dbReference type="ARBA" id="ARBA00022989"/>
    </source>
</evidence>
<dbReference type="PANTHER" id="PTHR28259:SF1">
    <property type="entry name" value="FLUORIDE EXPORT PROTEIN 1-RELATED"/>
    <property type="match status" value="1"/>
</dbReference>
<evidence type="ECO:0000256" key="1">
    <source>
        <dbReference type="ARBA" id="ARBA00004651"/>
    </source>
</evidence>
<keyword evidence="7 12" id="KW-0406">Ion transport</keyword>
<evidence type="ECO:0000256" key="11">
    <source>
        <dbReference type="ARBA" id="ARBA00035585"/>
    </source>
</evidence>
<protein>
    <recommendedName>
        <fullName evidence="12">Fluoride-specific ion channel FluC</fullName>
    </recommendedName>
</protein>
<comment type="function">
    <text evidence="12">Fluoride-specific ion channel. Important for reducing fluoride concentration in the cell, thus reducing its toxicity.</text>
</comment>
<comment type="activity regulation">
    <text evidence="12">Na(+) is not transported, but it plays an essential structural role and its presence is essential for fluoride channel function.</text>
</comment>
<dbReference type="EMBL" id="BMXV01000001">
    <property type="protein sequence ID" value="GGY58604.1"/>
    <property type="molecule type" value="Genomic_DNA"/>
</dbReference>
<evidence type="ECO:0000256" key="2">
    <source>
        <dbReference type="ARBA" id="ARBA00022475"/>
    </source>
</evidence>
<comment type="subcellular location">
    <subcellularLocation>
        <location evidence="1 12">Cell membrane</location>
        <topology evidence="1 12">Multi-pass membrane protein</topology>
    </subcellularLocation>
</comment>
<dbReference type="InterPro" id="IPR003691">
    <property type="entry name" value="FluC"/>
</dbReference>
<keyword evidence="4 12" id="KW-0812">Transmembrane</keyword>
<keyword evidence="2 12" id="KW-1003">Cell membrane</keyword>
<dbReference type="HAMAP" id="MF_00454">
    <property type="entry name" value="FluC"/>
    <property type="match status" value="1"/>
</dbReference>
<evidence type="ECO:0000256" key="4">
    <source>
        <dbReference type="ARBA" id="ARBA00022692"/>
    </source>
</evidence>
<evidence type="ECO:0000256" key="8">
    <source>
        <dbReference type="ARBA" id="ARBA00023136"/>
    </source>
</evidence>
<evidence type="ECO:0000256" key="7">
    <source>
        <dbReference type="ARBA" id="ARBA00023065"/>
    </source>
</evidence>
<keyword evidence="12" id="KW-0479">Metal-binding</keyword>
<evidence type="ECO:0000256" key="3">
    <source>
        <dbReference type="ARBA" id="ARBA00022519"/>
    </source>
</evidence>
<feature type="transmembrane region" description="Helical" evidence="12">
    <location>
        <begin position="38"/>
        <end position="56"/>
    </location>
</feature>
<gene>
    <name evidence="12 13" type="primary">crcB</name>
    <name evidence="12" type="synonym">fluC</name>
    <name evidence="13" type="ORF">GCM10007071_00930</name>
</gene>
<evidence type="ECO:0000256" key="10">
    <source>
        <dbReference type="ARBA" id="ARBA00035120"/>
    </source>
</evidence>
<feature type="binding site" evidence="12">
    <location>
        <position position="75"/>
    </location>
    <ligand>
        <name>Na(+)</name>
        <dbReference type="ChEBI" id="CHEBI:29101"/>
        <note>structural</note>
    </ligand>
</feature>
<feature type="binding site" evidence="12">
    <location>
        <position position="78"/>
    </location>
    <ligand>
        <name>Na(+)</name>
        <dbReference type="ChEBI" id="CHEBI:29101"/>
        <note>structural</note>
    </ligand>
</feature>
<reference evidence="14" key="1">
    <citation type="journal article" date="2019" name="Int. J. Syst. Evol. Microbiol.">
        <title>The Global Catalogue of Microorganisms (GCM) 10K type strain sequencing project: providing services to taxonomists for standard genome sequencing and annotation.</title>
        <authorList>
            <consortium name="The Broad Institute Genomics Platform"/>
            <consortium name="The Broad Institute Genome Sequencing Center for Infectious Disease"/>
            <person name="Wu L."/>
            <person name="Ma J."/>
        </authorList>
    </citation>
    <scope>NUCLEOTIDE SEQUENCE [LARGE SCALE GENOMIC DNA]</scope>
    <source>
        <strain evidence="14">KCTC 22280</strain>
    </source>
</reference>
<evidence type="ECO:0000313" key="14">
    <source>
        <dbReference type="Proteomes" id="UP000601597"/>
    </source>
</evidence>
<feature type="transmembrane region" description="Helical" evidence="12">
    <location>
        <begin position="68"/>
        <end position="91"/>
    </location>
</feature>
<dbReference type="Pfam" id="PF02537">
    <property type="entry name" value="CRCB"/>
    <property type="match status" value="1"/>
</dbReference>
<evidence type="ECO:0000256" key="12">
    <source>
        <dbReference type="HAMAP-Rule" id="MF_00454"/>
    </source>
</evidence>
<feature type="transmembrane region" description="Helical" evidence="12">
    <location>
        <begin position="97"/>
        <end position="124"/>
    </location>
</feature>
<dbReference type="NCBIfam" id="NF010792">
    <property type="entry name" value="PRK14196.1"/>
    <property type="match status" value="1"/>
</dbReference>
<dbReference type="RefSeq" id="WP_189571232.1">
    <property type="nucleotide sequence ID" value="NZ_BMXV01000001.1"/>
</dbReference>
<dbReference type="Proteomes" id="UP000601597">
    <property type="component" value="Unassembled WGS sequence"/>
</dbReference>
<keyword evidence="8 12" id="KW-0472">Membrane</keyword>
<comment type="similarity">
    <text evidence="10 12">Belongs to the fluoride channel Fluc/FEX (TC 1.A.43) family.</text>
</comment>
<organism evidence="13 14">
    <name type="scientific">Marinobacter zhanjiangensis</name>
    <dbReference type="NCBI Taxonomy" id="578215"/>
    <lineage>
        <taxon>Bacteria</taxon>
        <taxon>Pseudomonadati</taxon>
        <taxon>Pseudomonadota</taxon>
        <taxon>Gammaproteobacteria</taxon>
        <taxon>Pseudomonadales</taxon>
        <taxon>Marinobacteraceae</taxon>
        <taxon>Marinobacter</taxon>
    </lineage>
</organism>
<keyword evidence="6 12" id="KW-0915">Sodium</keyword>
<proteinExistence type="inferred from homology"/>
<evidence type="ECO:0000313" key="13">
    <source>
        <dbReference type="EMBL" id="GGY58604.1"/>
    </source>
</evidence>
<evidence type="ECO:0000256" key="9">
    <source>
        <dbReference type="ARBA" id="ARBA00023303"/>
    </source>
</evidence>
<comment type="caution">
    <text evidence="13">The sequence shown here is derived from an EMBL/GenBank/DDBJ whole genome shotgun (WGS) entry which is preliminary data.</text>
</comment>
<name>A0ABQ3AJP4_9GAMM</name>